<gene>
    <name evidence="1" type="ORF">HMPREF0198_0615</name>
</gene>
<dbReference type="HOGENOM" id="CLU_2166435_0_0_6"/>
<organism evidence="1 2">
    <name type="scientific">Cardiobacterium hominis (strain ATCC 15826 / DSM 8339 / NCTC 10426 / 6573)</name>
    <dbReference type="NCBI Taxonomy" id="638300"/>
    <lineage>
        <taxon>Bacteria</taxon>
        <taxon>Pseudomonadati</taxon>
        <taxon>Pseudomonadota</taxon>
        <taxon>Gammaproteobacteria</taxon>
        <taxon>Cardiobacteriales</taxon>
        <taxon>Cardiobacteriaceae</taxon>
        <taxon>Cardiobacterium</taxon>
    </lineage>
</organism>
<reference evidence="1 2" key="1">
    <citation type="submission" date="2009-08" db="EMBL/GenBank/DDBJ databases">
        <authorList>
            <person name="Qin X."/>
            <person name="Bachman B."/>
            <person name="Battles P."/>
            <person name="Bell A."/>
            <person name="Bess C."/>
            <person name="Bickham C."/>
            <person name="Chaboub L."/>
            <person name="Chen D."/>
            <person name="Coyle M."/>
            <person name="Deiros D.R."/>
            <person name="Dinh H."/>
            <person name="Forbes L."/>
            <person name="Fowler G."/>
            <person name="Francisco L."/>
            <person name="Fu Q."/>
            <person name="Gubbala S."/>
            <person name="Hale W."/>
            <person name="Han Y."/>
            <person name="Hemphill L."/>
            <person name="Highlander S.K."/>
            <person name="Hirani K."/>
            <person name="Hogues M."/>
            <person name="Jackson L."/>
            <person name="Jakkamsetti A."/>
            <person name="Javaid M."/>
            <person name="Jiang H."/>
            <person name="Korchina V."/>
            <person name="Kovar C."/>
            <person name="Lara F."/>
            <person name="Lee S."/>
            <person name="Mata R."/>
            <person name="Mathew T."/>
            <person name="Moen C."/>
            <person name="Morales K."/>
            <person name="Munidasa M."/>
            <person name="Nazareth L."/>
            <person name="Ngo R."/>
            <person name="Nguyen L."/>
            <person name="Okwuonu G."/>
            <person name="Ongeri F."/>
            <person name="Patil S."/>
            <person name="Petrosino J."/>
            <person name="Pham C."/>
            <person name="Pham P."/>
            <person name="Pu L.-L."/>
            <person name="Puazo M."/>
            <person name="Raj R."/>
            <person name="Reid J."/>
            <person name="Rouhana J."/>
            <person name="Saada N."/>
            <person name="Shang Y."/>
            <person name="Simmons D."/>
            <person name="Thornton R."/>
            <person name="Warren J."/>
            <person name="Weissenberger G."/>
            <person name="Zhang J."/>
            <person name="Zhang L."/>
            <person name="Zhou C."/>
            <person name="Zhu D."/>
            <person name="Muzny D."/>
            <person name="Worley K."/>
            <person name="Gibbs R."/>
        </authorList>
    </citation>
    <scope>NUCLEOTIDE SEQUENCE [LARGE SCALE GENOMIC DNA]</scope>
    <source>
        <strain evidence="2">ATCC 15826 / DSM 8339 / NCTC 10426 / 6573</strain>
    </source>
</reference>
<evidence type="ECO:0000313" key="1">
    <source>
        <dbReference type="EMBL" id="EEV89286.1"/>
    </source>
</evidence>
<protein>
    <submittedName>
        <fullName evidence="1">Uncharacterized protein</fullName>
    </submittedName>
</protein>
<name>C8N7Y8_CARH6</name>
<comment type="caution">
    <text evidence="1">The sequence shown here is derived from an EMBL/GenBank/DDBJ whole genome shotgun (WGS) entry which is preliminary data.</text>
</comment>
<sequence>MHGVGEGVGNIVYKLKFRFFTFVALTPAQTLSRREKACLSNCHSVLFGFFRPEQVAVAVMADGGDAPVDDRVVDEEVVHAHPVLAAVDVLFFVGVDVYLAVEVLADGEHD</sequence>
<keyword evidence="2" id="KW-1185">Reference proteome</keyword>
<dbReference type="AlphaFoldDB" id="C8N7Y8"/>
<dbReference type="EMBL" id="ACKY01000027">
    <property type="protein sequence ID" value="EEV89286.1"/>
    <property type="molecule type" value="Genomic_DNA"/>
</dbReference>
<proteinExistence type="predicted"/>
<evidence type="ECO:0000313" key="2">
    <source>
        <dbReference type="Proteomes" id="UP000004870"/>
    </source>
</evidence>
<dbReference type="Proteomes" id="UP000004870">
    <property type="component" value="Unassembled WGS sequence"/>
</dbReference>
<accession>C8N7Y8</accession>